<accession>A0A381V499</accession>
<name>A0A381V499_9ZZZZ</name>
<dbReference type="SUPFAM" id="SSF53067">
    <property type="entry name" value="Actin-like ATPase domain"/>
    <property type="match status" value="1"/>
</dbReference>
<protein>
    <recommendedName>
        <fullName evidence="1">Gcp-like domain-containing protein</fullName>
    </recommendedName>
</protein>
<feature type="domain" description="Gcp-like" evidence="1">
    <location>
        <begin position="29"/>
        <end position="94"/>
    </location>
</feature>
<evidence type="ECO:0000259" key="1">
    <source>
        <dbReference type="Pfam" id="PF00814"/>
    </source>
</evidence>
<dbReference type="AlphaFoldDB" id="A0A381V499"/>
<dbReference type="InterPro" id="IPR043129">
    <property type="entry name" value="ATPase_NBD"/>
</dbReference>
<reference evidence="2" key="1">
    <citation type="submission" date="2018-05" db="EMBL/GenBank/DDBJ databases">
        <authorList>
            <person name="Lanie J.A."/>
            <person name="Ng W.-L."/>
            <person name="Kazmierczak K.M."/>
            <person name="Andrzejewski T.M."/>
            <person name="Davidsen T.M."/>
            <person name="Wayne K.J."/>
            <person name="Tettelin H."/>
            <person name="Glass J.I."/>
            <person name="Rusch D."/>
            <person name="Podicherti R."/>
            <person name="Tsui H.-C.T."/>
            <person name="Winkler M.E."/>
        </authorList>
    </citation>
    <scope>NUCLEOTIDE SEQUENCE</scope>
</reference>
<sequence>MNFLVIDGTQDKIKFFLHFNNNSYHKSFEASKNNNEKFSLLLFNFINENNIEASELNNIFVNQGPGKFSGIRTSIAVAKALSFTNRLNLYGFNSNDLKDMNYNSIIDLYEKELITKNLINPVYSS</sequence>
<gene>
    <name evidence="2" type="ORF">METZ01_LOCUS88074</name>
</gene>
<evidence type="ECO:0000313" key="2">
    <source>
        <dbReference type="EMBL" id="SVA35220.1"/>
    </source>
</evidence>
<dbReference type="EMBL" id="UINC01007818">
    <property type="protein sequence ID" value="SVA35220.1"/>
    <property type="molecule type" value="Genomic_DNA"/>
</dbReference>
<proteinExistence type="predicted"/>
<dbReference type="InterPro" id="IPR000905">
    <property type="entry name" value="Gcp-like_dom"/>
</dbReference>
<dbReference type="Pfam" id="PF00814">
    <property type="entry name" value="TsaD"/>
    <property type="match status" value="1"/>
</dbReference>
<organism evidence="2">
    <name type="scientific">marine metagenome</name>
    <dbReference type="NCBI Taxonomy" id="408172"/>
    <lineage>
        <taxon>unclassified sequences</taxon>
        <taxon>metagenomes</taxon>
        <taxon>ecological metagenomes</taxon>
    </lineage>
</organism>
<dbReference type="Gene3D" id="3.30.420.40">
    <property type="match status" value="1"/>
</dbReference>